<protein>
    <submittedName>
        <fullName evidence="2">Phospholipid scramblase</fullName>
    </submittedName>
</protein>
<evidence type="ECO:0000313" key="1">
    <source>
        <dbReference type="Proteomes" id="UP000887566"/>
    </source>
</evidence>
<organism evidence="1 2">
    <name type="scientific">Plectus sambesii</name>
    <dbReference type="NCBI Taxonomy" id="2011161"/>
    <lineage>
        <taxon>Eukaryota</taxon>
        <taxon>Metazoa</taxon>
        <taxon>Ecdysozoa</taxon>
        <taxon>Nematoda</taxon>
        <taxon>Chromadorea</taxon>
        <taxon>Plectida</taxon>
        <taxon>Plectina</taxon>
        <taxon>Plectoidea</taxon>
        <taxon>Plectidae</taxon>
        <taxon>Plectus</taxon>
    </lineage>
</organism>
<dbReference type="WBParaSite" id="PSAMB.scaffold312size57405.g4433.t1">
    <property type="protein sequence ID" value="PSAMB.scaffold312size57405.g4433.t1"/>
    <property type="gene ID" value="PSAMB.scaffold312size57405.g4433"/>
</dbReference>
<name>A0A914W4N6_9BILA</name>
<keyword evidence="1" id="KW-1185">Reference proteome</keyword>
<accession>A0A914W4N6</accession>
<evidence type="ECO:0000313" key="2">
    <source>
        <dbReference type="WBParaSite" id="PSAMB.scaffold312size57405.g4433.t1"/>
    </source>
</evidence>
<proteinExistence type="predicted"/>
<reference evidence="2" key="1">
    <citation type="submission" date="2022-11" db="UniProtKB">
        <authorList>
            <consortium name="WormBaseParasite"/>
        </authorList>
    </citation>
    <scope>IDENTIFICATION</scope>
</reference>
<dbReference type="AlphaFoldDB" id="A0A914W4N6"/>
<sequence length="245" mass="27245">MSSIFQLFQRFAGILVPKSGILTELPNCELLCNMEVLSIKLESDKQRVAAIMRNAMTKEVVSINFLIRDEKSEKRTVMRAELTSNQGICIKQQDSGQDVMKVTLPNHSPNLIGEFVHPSGATIYKVHSDGAQSYRVQRAASAVGGALPPYILRIEKEFGWIYSPVKMMSVIGSSCVYRFKDCDGRVLGYVRPKLVMRKNTLILKFMPDRGSAQVRGAMLGAALLFVLHEAYPEVGNLLQEGMQSS</sequence>
<dbReference type="Proteomes" id="UP000887566">
    <property type="component" value="Unplaced"/>
</dbReference>